<dbReference type="AlphaFoldDB" id="A0AA36EWQ4"/>
<proteinExistence type="predicted"/>
<evidence type="ECO:0000313" key="2">
    <source>
        <dbReference type="Proteomes" id="UP001162480"/>
    </source>
</evidence>
<keyword evidence="2" id="KW-1185">Reference proteome</keyword>
<sequence>MKLLESHSRLSGDSYLLYDTFQRYMFGALQDTSGHFRTLLTTSGHFWSVWDSSGHNSSIRDVEDLIGDS</sequence>
<dbReference type="EMBL" id="OX597815">
    <property type="protein sequence ID" value="CAI9717066.1"/>
    <property type="molecule type" value="Genomic_DNA"/>
</dbReference>
<accession>A0AA36EWQ4</accession>
<reference evidence="1" key="1">
    <citation type="submission" date="2023-08" db="EMBL/GenBank/DDBJ databases">
        <authorList>
            <person name="Alioto T."/>
            <person name="Alioto T."/>
            <person name="Gomez Garrido J."/>
        </authorList>
    </citation>
    <scope>NUCLEOTIDE SEQUENCE</scope>
</reference>
<name>A0AA36EWQ4_OCTVU</name>
<evidence type="ECO:0000313" key="1">
    <source>
        <dbReference type="EMBL" id="CAI9717066.1"/>
    </source>
</evidence>
<gene>
    <name evidence="1" type="ORF">OCTVUL_1B000397</name>
</gene>
<protein>
    <submittedName>
        <fullName evidence="1">Uncharacterized protein</fullName>
    </submittedName>
</protein>
<dbReference type="Proteomes" id="UP001162480">
    <property type="component" value="Chromosome 2"/>
</dbReference>
<organism evidence="1 2">
    <name type="scientific">Octopus vulgaris</name>
    <name type="common">Common octopus</name>
    <dbReference type="NCBI Taxonomy" id="6645"/>
    <lineage>
        <taxon>Eukaryota</taxon>
        <taxon>Metazoa</taxon>
        <taxon>Spiralia</taxon>
        <taxon>Lophotrochozoa</taxon>
        <taxon>Mollusca</taxon>
        <taxon>Cephalopoda</taxon>
        <taxon>Coleoidea</taxon>
        <taxon>Octopodiformes</taxon>
        <taxon>Octopoda</taxon>
        <taxon>Incirrata</taxon>
        <taxon>Octopodidae</taxon>
        <taxon>Octopus</taxon>
    </lineage>
</organism>